<evidence type="ECO:0000313" key="3">
    <source>
        <dbReference type="EMBL" id="EKF55538.1"/>
    </source>
</evidence>
<dbReference type="eggNOG" id="COG2979">
    <property type="taxonomic scope" value="Bacteria"/>
</dbReference>
<feature type="transmembrane region" description="Helical" evidence="1">
    <location>
        <begin position="358"/>
        <end position="381"/>
    </location>
</feature>
<keyword evidence="4" id="KW-1185">Reference proteome</keyword>
<feature type="domain" description="Letm1 RBD" evidence="2">
    <location>
        <begin position="343"/>
        <end position="398"/>
    </location>
</feature>
<organism evidence="3 4">
    <name type="scientific">Galbibacter marinus</name>
    <dbReference type="NCBI Taxonomy" id="555500"/>
    <lineage>
        <taxon>Bacteria</taxon>
        <taxon>Pseudomonadati</taxon>
        <taxon>Bacteroidota</taxon>
        <taxon>Flavobacteriia</taxon>
        <taxon>Flavobacteriales</taxon>
        <taxon>Flavobacteriaceae</taxon>
        <taxon>Galbibacter</taxon>
    </lineage>
</organism>
<dbReference type="GO" id="GO:0043022">
    <property type="term" value="F:ribosome binding"/>
    <property type="evidence" value="ECO:0007669"/>
    <property type="project" value="InterPro"/>
</dbReference>
<dbReference type="SUPFAM" id="SSF158682">
    <property type="entry name" value="TerB-like"/>
    <property type="match status" value="1"/>
</dbReference>
<dbReference type="NCBIfam" id="NF040639">
    <property type="entry name" value="LETM1_rel_film"/>
    <property type="match status" value="1"/>
</dbReference>
<reference evidence="3 4" key="1">
    <citation type="journal article" date="2012" name="J. Bacteriol.">
        <title>Genome Sequence of Galbibacter marinum Type Strain ck-I2-15.</title>
        <authorList>
            <person name="Lai Q."/>
            <person name="Li C."/>
            <person name="Shao Z."/>
        </authorList>
    </citation>
    <scope>NUCLEOTIDE SEQUENCE [LARGE SCALE GENOMIC DNA]</scope>
    <source>
        <strain evidence="4">ck-I2-15</strain>
    </source>
</reference>
<dbReference type="Pfam" id="PF07766">
    <property type="entry name" value="LETM1_RBD"/>
    <property type="match status" value="1"/>
</dbReference>
<dbReference type="InterPro" id="IPR029024">
    <property type="entry name" value="TerB-like"/>
</dbReference>
<dbReference type="PATRIC" id="fig|555500.3.peg.1292"/>
<dbReference type="STRING" id="555500.I215_06247"/>
<accession>K2P3A4</accession>
<dbReference type="AlphaFoldDB" id="K2P3A4"/>
<dbReference type="RefSeq" id="WP_008991119.1">
    <property type="nucleotide sequence ID" value="NZ_AMSG01000006.1"/>
</dbReference>
<keyword evidence="1" id="KW-1133">Transmembrane helix</keyword>
<evidence type="ECO:0000256" key="1">
    <source>
        <dbReference type="SAM" id="Phobius"/>
    </source>
</evidence>
<protein>
    <recommendedName>
        <fullName evidence="2">Letm1 RBD domain-containing protein</fullName>
    </recommendedName>
</protein>
<comment type="caution">
    <text evidence="3">The sequence shown here is derived from an EMBL/GenBank/DDBJ whole genome shotgun (WGS) entry which is preliminary data.</text>
</comment>
<sequence length="400" mass="46213">MNPSAQGWIDKFAYVVKDKDFPYPSEQVLYRELRSFGFIYGANINVAAVLDIDNELTEDEMAKVNLLTALYSTYQFHSTKDQPINFDLFLEEVLDFYSKLEIEKASFLASLFTDNKPSAKLEKIIHQRVHVMENLLTKNFSKLLTNSLLFVDVLMFVYYLEGGSDIQLQAKKLERILMSLAFYAIDAKQVKTENDNQLLKLFSASLLYHDMEDHPIVNTYKDDLKGSYSSSERQYFIDIVSLAAWEDHEIEYTESDFIKEIALVLELDQDVVKDAINHVAVFFEKHKDSVSLFKTANPILQFFENSHQLVRRLIKRNSKRLLRELSESKELIYLLSKSTTTELTDQERRKIKEQLLDIFKSIPSLAIFALPGGAILLPIFIKLIPTLLPSAFDDNRVKKS</sequence>
<proteinExistence type="predicted"/>
<dbReference type="OrthoDB" id="1421172at2"/>
<dbReference type="EMBL" id="AMSG01000006">
    <property type="protein sequence ID" value="EKF55538.1"/>
    <property type="molecule type" value="Genomic_DNA"/>
</dbReference>
<keyword evidence="1" id="KW-0472">Membrane</keyword>
<gene>
    <name evidence="3" type="ORF">I215_06247</name>
</gene>
<name>K2P3A4_9FLAO</name>
<dbReference type="InterPro" id="IPR033122">
    <property type="entry name" value="LETM1-like_RBD"/>
</dbReference>
<evidence type="ECO:0000313" key="4">
    <source>
        <dbReference type="Proteomes" id="UP000007364"/>
    </source>
</evidence>
<evidence type="ECO:0000259" key="2">
    <source>
        <dbReference type="Pfam" id="PF07766"/>
    </source>
</evidence>
<dbReference type="Proteomes" id="UP000007364">
    <property type="component" value="Unassembled WGS sequence"/>
</dbReference>
<keyword evidence="1" id="KW-0812">Transmembrane</keyword>